<keyword evidence="2" id="KW-0539">Nucleus</keyword>
<dbReference type="PANTHER" id="PTHR23138">
    <property type="entry name" value="RAN BINDING PROTEIN"/>
    <property type="match status" value="1"/>
</dbReference>
<dbReference type="Gene3D" id="2.30.29.30">
    <property type="entry name" value="Pleckstrin-homology domain (PH domain)/Phosphotyrosine-binding domain (PTB)"/>
    <property type="match status" value="1"/>
</dbReference>
<name>A7S148_NEMVE</name>
<reference evidence="5 6" key="1">
    <citation type="journal article" date="2007" name="Science">
        <title>Sea anemone genome reveals ancestral eumetazoan gene repertoire and genomic organization.</title>
        <authorList>
            <person name="Putnam N.H."/>
            <person name="Srivastava M."/>
            <person name="Hellsten U."/>
            <person name="Dirks B."/>
            <person name="Chapman J."/>
            <person name="Salamov A."/>
            <person name="Terry A."/>
            <person name="Shapiro H."/>
            <person name="Lindquist E."/>
            <person name="Kapitonov V.V."/>
            <person name="Jurka J."/>
            <person name="Genikhovich G."/>
            <person name="Grigoriev I.V."/>
            <person name="Lucas S.M."/>
            <person name="Steele R.E."/>
            <person name="Finnerty J.R."/>
            <person name="Technau U."/>
            <person name="Martindale M.Q."/>
            <person name="Rokhsar D.S."/>
        </authorList>
    </citation>
    <scope>NUCLEOTIDE SEQUENCE [LARGE SCALE GENOMIC DNA]</scope>
    <source>
        <strain evidence="6">CH2 X CH6</strain>
    </source>
</reference>
<evidence type="ECO:0000256" key="3">
    <source>
        <dbReference type="SAM" id="MobiDB-lite"/>
    </source>
</evidence>
<feature type="non-terminal residue" evidence="5">
    <location>
        <position position="1"/>
    </location>
</feature>
<dbReference type="STRING" id="45351.A7S148"/>
<dbReference type="InterPro" id="IPR045255">
    <property type="entry name" value="RanBP1-like"/>
</dbReference>
<accession>A7S148</accession>
<dbReference type="SMART" id="SM00160">
    <property type="entry name" value="RanBD"/>
    <property type="match status" value="1"/>
</dbReference>
<dbReference type="EMBL" id="DS469563">
    <property type="protein sequence ID" value="EDO42533.1"/>
    <property type="molecule type" value="Genomic_DNA"/>
</dbReference>
<dbReference type="AlphaFoldDB" id="A7S148"/>
<protein>
    <recommendedName>
        <fullName evidence="4">RanBD1 domain-containing protein</fullName>
    </recommendedName>
</protein>
<feature type="compositionally biased region" description="Polar residues" evidence="3">
    <location>
        <begin position="180"/>
        <end position="206"/>
    </location>
</feature>
<dbReference type="GO" id="GO:0005634">
    <property type="term" value="C:nucleus"/>
    <property type="evidence" value="ECO:0007669"/>
    <property type="project" value="UniProtKB-SubCell"/>
</dbReference>
<dbReference type="InterPro" id="IPR000156">
    <property type="entry name" value="Ran_bind_dom"/>
</dbReference>
<dbReference type="eggNOG" id="KOG0866">
    <property type="taxonomic scope" value="Eukaryota"/>
</dbReference>
<dbReference type="PROSITE" id="PS50196">
    <property type="entry name" value="RANBD1"/>
    <property type="match status" value="1"/>
</dbReference>
<dbReference type="OMA" id="RKNICIT"/>
<sequence length="227" mass="25586">KFVFGQNMSDRIKVGGRKITYLSPDKRHLTLAEAAQVYQETAPQPIKSQLAKVAVVTGEEEERNVLQINCRLFLFEGETHTWKEKGRGTLRLNDMCQSMSESIFQSRLVMRTQGNLRVMLNTKLWPEMTLDRANDKSLRVTAVDGEHNDIKIYLIMGGPKDILQLYTAIDRRIQALKRGQQAQHSADSPVNLSASPQTNDSGNESTGFKDDKERQAATEQDDSSNDS</sequence>
<dbReference type="PhylomeDB" id="A7S148"/>
<proteinExistence type="predicted"/>
<feature type="domain" description="RanBD1" evidence="4">
    <location>
        <begin position="37"/>
        <end position="131"/>
    </location>
</feature>
<feature type="non-terminal residue" evidence="5">
    <location>
        <position position="227"/>
    </location>
</feature>
<dbReference type="Proteomes" id="UP000001593">
    <property type="component" value="Unassembled WGS sequence"/>
</dbReference>
<dbReference type="PANTHER" id="PTHR23138:SF142">
    <property type="entry name" value="RAN-BINDING PROTEIN 3B-RELATED"/>
    <property type="match status" value="1"/>
</dbReference>
<feature type="compositionally biased region" description="Basic and acidic residues" evidence="3">
    <location>
        <begin position="207"/>
        <end position="216"/>
    </location>
</feature>
<evidence type="ECO:0000313" key="5">
    <source>
        <dbReference type="EMBL" id="EDO42533.1"/>
    </source>
</evidence>
<dbReference type="CDD" id="cd13180">
    <property type="entry name" value="RanBD_RanBP3"/>
    <property type="match status" value="1"/>
</dbReference>
<keyword evidence="6" id="KW-1185">Reference proteome</keyword>
<dbReference type="SUPFAM" id="SSF50729">
    <property type="entry name" value="PH domain-like"/>
    <property type="match status" value="1"/>
</dbReference>
<evidence type="ECO:0000313" key="6">
    <source>
        <dbReference type="Proteomes" id="UP000001593"/>
    </source>
</evidence>
<dbReference type="InterPro" id="IPR011993">
    <property type="entry name" value="PH-like_dom_sf"/>
</dbReference>
<comment type="subcellular location">
    <subcellularLocation>
        <location evidence="1">Nucleus</location>
    </subcellularLocation>
</comment>
<dbReference type="HOGENOM" id="CLU_1222324_0_0_1"/>
<evidence type="ECO:0000259" key="4">
    <source>
        <dbReference type="PROSITE" id="PS50196"/>
    </source>
</evidence>
<gene>
    <name evidence="5" type="ORF">NEMVEDRAFT_v1g53327</name>
</gene>
<evidence type="ECO:0000256" key="2">
    <source>
        <dbReference type="ARBA" id="ARBA00023242"/>
    </source>
</evidence>
<evidence type="ECO:0000256" key="1">
    <source>
        <dbReference type="ARBA" id="ARBA00004123"/>
    </source>
</evidence>
<feature type="region of interest" description="Disordered" evidence="3">
    <location>
        <begin position="179"/>
        <end position="227"/>
    </location>
</feature>
<dbReference type="Pfam" id="PF00638">
    <property type="entry name" value="Ran_BP1"/>
    <property type="match status" value="1"/>
</dbReference>
<dbReference type="GO" id="GO:0006611">
    <property type="term" value="P:protein export from nucleus"/>
    <property type="evidence" value="ECO:0000318"/>
    <property type="project" value="GO_Central"/>
</dbReference>
<dbReference type="InParanoid" id="A7S148"/>
<organism evidence="5 6">
    <name type="scientific">Nematostella vectensis</name>
    <name type="common">Starlet sea anemone</name>
    <dbReference type="NCBI Taxonomy" id="45351"/>
    <lineage>
        <taxon>Eukaryota</taxon>
        <taxon>Metazoa</taxon>
        <taxon>Cnidaria</taxon>
        <taxon>Anthozoa</taxon>
        <taxon>Hexacorallia</taxon>
        <taxon>Actiniaria</taxon>
        <taxon>Edwardsiidae</taxon>
        <taxon>Nematostella</taxon>
    </lineage>
</organism>